<dbReference type="InterPro" id="IPR006935">
    <property type="entry name" value="Helicase/UvrB_N"/>
</dbReference>
<dbReference type="GO" id="GO:0016787">
    <property type="term" value="F:hydrolase activity"/>
    <property type="evidence" value="ECO:0007669"/>
    <property type="project" value="InterPro"/>
</dbReference>
<organism evidence="2 3">
    <name type="scientific">Tetrabaena socialis</name>
    <dbReference type="NCBI Taxonomy" id="47790"/>
    <lineage>
        <taxon>Eukaryota</taxon>
        <taxon>Viridiplantae</taxon>
        <taxon>Chlorophyta</taxon>
        <taxon>core chlorophytes</taxon>
        <taxon>Chlorophyceae</taxon>
        <taxon>CS clade</taxon>
        <taxon>Chlamydomonadales</taxon>
        <taxon>Tetrabaenaceae</taxon>
        <taxon>Tetrabaena</taxon>
    </lineage>
</organism>
<dbReference type="SMART" id="SM00487">
    <property type="entry name" value="DEXDc"/>
    <property type="match status" value="1"/>
</dbReference>
<dbReference type="OrthoDB" id="561233at2759"/>
<evidence type="ECO:0000259" key="1">
    <source>
        <dbReference type="PROSITE" id="PS51192"/>
    </source>
</evidence>
<accession>A0A2J7ZG00</accession>
<name>A0A2J7ZG00_9CHLO</name>
<dbReference type="Proteomes" id="UP000236333">
    <property type="component" value="Unassembled WGS sequence"/>
</dbReference>
<keyword evidence="3" id="KW-1185">Reference proteome</keyword>
<keyword evidence="2" id="KW-0347">Helicase</keyword>
<dbReference type="Gene3D" id="3.40.50.10810">
    <property type="entry name" value="Tandem AAA-ATPase domain"/>
    <property type="match status" value="1"/>
</dbReference>
<evidence type="ECO:0000313" key="2">
    <source>
        <dbReference type="EMBL" id="PNG99203.1"/>
    </source>
</evidence>
<proteinExistence type="predicted"/>
<comment type="caution">
    <text evidence="2">The sequence shown here is derived from an EMBL/GenBank/DDBJ whole genome shotgun (WGS) entry which is preliminary data.</text>
</comment>
<dbReference type="GO" id="GO:0004386">
    <property type="term" value="F:helicase activity"/>
    <property type="evidence" value="ECO:0007669"/>
    <property type="project" value="UniProtKB-KW"/>
</dbReference>
<dbReference type="GO" id="GO:0005524">
    <property type="term" value="F:ATP binding"/>
    <property type="evidence" value="ECO:0007669"/>
    <property type="project" value="InterPro"/>
</dbReference>
<keyword evidence="2" id="KW-0547">Nucleotide-binding</keyword>
<dbReference type="EMBL" id="PGGS01003692">
    <property type="protein sequence ID" value="PNG99203.1"/>
    <property type="molecule type" value="Genomic_DNA"/>
</dbReference>
<protein>
    <submittedName>
        <fullName evidence="2">Putative helicase</fullName>
    </submittedName>
</protein>
<keyword evidence="2" id="KW-0378">Hydrolase</keyword>
<dbReference type="InterPro" id="IPR027417">
    <property type="entry name" value="P-loop_NTPase"/>
</dbReference>
<dbReference type="InterPro" id="IPR038718">
    <property type="entry name" value="SNF2-like_sf"/>
</dbReference>
<dbReference type="GO" id="GO:0003677">
    <property type="term" value="F:DNA binding"/>
    <property type="evidence" value="ECO:0007669"/>
    <property type="project" value="InterPro"/>
</dbReference>
<evidence type="ECO:0000313" key="3">
    <source>
        <dbReference type="Proteomes" id="UP000236333"/>
    </source>
</evidence>
<keyword evidence="2" id="KW-0067">ATP-binding</keyword>
<sequence length="341" mass="37934">MKHPKHPKPDTLGGDETDEIDDLMAAALAARDTPVQLADRADKLRALLKPIYKLSYKTHAAISDPAFQSTLLSKKEFYDRRITRIPDVVDFDKAANAACSAADDDSGEFELSENQSFVRNFISPRTPYNGLLLYHDVGVGKTCSAISIAERFPELRVVIMAPYSVQSSFRAQMFDASKVTWSDGEVATSKQCTGTRFLQGYKGTGEDMDAHAQRLIAQRYAFIGFLKFANQVAKMTDAEIVEAYAKHLFIIDEAHNLRSQKESGSKPAYRALQRVLRLCHGTKILLLTATPMFNDAREIVDLVNLLLINDNRPLLKRSAIFSDEGTLLDGETFARACVGYV</sequence>
<feature type="non-terminal residue" evidence="2">
    <location>
        <position position="341"/>
    </location>
</feature>
<dbReference type="AlphaFoldDB" id="A0A2J7ZG00"/>
<gene>
    <name evidence="2" type="ORF">TSOC_015023</name>
</gene>
<feature type="domain" description="Helicase ATP-binding" evidence="1">
    <location>
        <begin position="122"/>
        <end position="309"/>
    </location>
</feature>
<dbReference type="PROSITE" id="PS51192">
    <property type="entry name" value="HELICASE_ATP_BIND_1"/>
    <property type="match status" value="1"/>
</dbReference>
<dbReference type="InterPro" id="IPR014001">
    <property type="entry name" value="Helicase_ATP-bd"/>
</dbReference>
<reference evidence="2 3" key="1">
    <citation type="journal article" date="2017" name="Mol. Biol. Evol.">
        <title>The 4-celled Tetrabaena socialis nuclear genome reveals the essential components for genetic control of cell number at the origin of multicellularity in the volvocine lineage.</title>
        <authorList>
            <person name="Featherston J."/>
            <person name="Arakaki Y."/>
            <person name="Hanschen E.R."/>
            <person name="Ferris P.J."/>
            <person name="Michod R.E."/>
            <person name="Olson B.J.S.C."/>
            <person name="Nozaki H."/>
            <person name="Durand P.M."/>
        </authorList>
    </citation>
    <scope>NUCLEOTIDE SEQUENCE [LARGE SCALE GENOMIC DNA]</scope>
    <source>
        <strain evidence="2 3">NIES-571</strain>
    </source>
</reference>
<dbReference type="Pfam" id="PF04851">
    <property type="entry name" value="ResIII"/>
    <property type="match status" value="1"/>
</dbReference>
<dbReference type="SUPFAM" id="SSF52540">
    <property type="entry name" value="P-loop containing nucleoside triphosphate hydrolases"/>
    <property type="match status" value="1"/>
</dbReference>